<dbReference type="Pfam" id="PF17473">
    <property type="entry name" value="DUF5426"/>
    <property type="match status" value="1"/>
</dbReference>
<feature type="transmembrane region" description="Helical" evidence="1">
    <location>
        <begin position="12"/>
        <end position="34"/>
    </location>
</feature>
<keyword evidence="1" id="KW-1133">Transmembrane helix</keyword>
<organism evidence="2 3">
    <name type="scientific">Mycoplasmoides genitalium M6320</name>
    <dbReference type="NCBI Taxonomy" id="662945"/>
    <lineage>
        <taxon>Bacteria</taxon>
        <taxon>Bacillati</taxon>
        <taxon>Mycoplasmatota</taxon>
        <taxon>Mycoplasmoidales</taxon>
        <taxon>Mycoplasmoidaceae</taxon>
        <taxon>Mycoplasmoides</taxon>
    </lineage>
</organism>
<protein>
    <recommendedName>
        <fullName evidence="4">Transmembrane protein</fullName>
    </recommendedName>
</protein>
<dbReference type="RefSeq" id="WP_009885592.1">
    <property type="nucleotide sequence ID" value="NC_018497.1"/>
</dbReference>
<keyword evidence="1" id="KW-0472">Membrane</keyword>
<evidence type="ECO:0000313" key="3">
    <source>
        <dbReference type="Proteomes" id="UP000005254"/>
    </source>
</evidence>
<proteinExistence type="predicted"/>
<dbReference type="Proteomes" id="UP000005254">
    <property type="component" value="Chromosome"/>
</dbReference>
<dbReference type="KEGG" id="mgx:CM1_02630"/>
<evidence type="ECO:0000256" key="1">
    <source>
        <dbReference type="SAM" id="Phobius"/>
    </source>
</evidence>
<dbReference type="EMBL" id="CP003772">
    <property type="protein sequence ID" value="AFQ04273.1"/>
    <property type="molecule type" value="Genomic_DNA"/>
</dbReference>
<name>A0ABC7ZIS8_MYCGT</name>
<sequence length="136" mass="16324">MSVSFLRSKFSLKASVFAFFVLFLFCLKIILVLFRNFGKRFKHFLFNQTSLYLLVRLFQKTEIVWNLIANIHFFIKTQIQNLGIRLSRESISNETFQAVKLFHVNNLGLQEQEVINSKLSDYFCFFKYRNLLFVNW</sequence>
<gene>
    <name evidence="2" type="ORF">CM1_02630</name>
</gene>
<evidence type="ECO:0008006" key="4">
    <source>
        <dbReference type="Google" id="ProtNLM"/>
    </source>
</evidence>
<dbReference type="AlphaFoldDB" id="A0ABC7ZIS8"/>
<dbReference type="GeneID" id="99647343"/>
<accession>A0ABC7ZIS8</accession>
<dbReference type="InterPro" id="IPR035339">
    <property type="entry name" value="DUF5426"/>
</dbReference>
<reference evidence="2 3" key="1">
    <citation type="journal article" date="2012" name="J. Bacteriol.">
        <title>Draft Genome Sequences of Four Axenic Mycoplasma genitalium Strains Isolated from Denmark, Japan, and Australia.</title>
        <authorList>
            <person name="McGowin C.L."/>
            <person name="Ma L."/>
            <person name="Jensen J.S."/>
            <person name="Mancuso M.M."/>
            <person name="Hamasuna R."/>
            <person name="Adegboye D."/>
            <person name="Martin D.H."/>
        </authorList>
    </citation>
    <scope>NUCLEOTIDE SEQUENCE [LARGE SCALE GENOMIC DNA]</scope>
    <source>
        <strain evidence="2 3">M6320</strain>
    </source>
</reference>
<keyword evidence="1" id="KW-0812">Transmembrane</keyword>
<evidence type="ECO:0000313" key="2">
    <source>
        <dbReference type="EMBL" id="AFQ04273.1"/>
    </source>
</evidence>